<gene>
    <name evidence="1" type="ORF">XBI1_2780002</name>
</gene>
<sequence length="141" mass="16359">MANKHVHADLMMEAAEIAQLKAEWWEHFEVLHDDADRWCSLAGEFYFDPDKEYRLKPRTIRIGNIDVPEPVREELESEQEYYYPTILSDDGLYGNGIWWGDAYDVVKLNRGLIHLDRESAEIHAKALISLTARKSCAIPLI</sequence>
<name>A0A077QND7_XENBV</name>
<dbReference type="RefSeq" id="WP_038189632.1">
    <property type="nucleotide sequence ID" value="NZ_CAWLWA010000194.1"/>
</dbReference>
<dbReference type="AlphaFoldDB" id="A0A077QND7"/>
<accession>A0A077QND7</accession>
<dbReference type="EMBL" id="CBTB010000199">
    <property type="protein sequence ID" value="CDH33766.1"/>
    <property type="molecule type" value="Genomic_DNA"/>
</dbReference>
<reference evidence="1" key="1">
    <citation type="submission" date="2013-07" db="EMBL/GenBank/DDBJ databases">
        <title>Sub-species coevolution in mutualistic symbiosis.</title>
        <authorList>
            <person name="Murfin K."/>
            <person name="Klassen J."/>
            <person name="Lee M."/>
            <person name="Forst S."/>
            <person name="Stock P."/>
            <person name="Goodrich-Blair H."/>
        </authorList>
    </citation>
    <scope>NUCLEOTIDE SEQUENCE [LARGE SCALE GENOMIC DNA]</scope>
    <source>
        <strain evidence="1">Intermedium</strain>
    </source>
</reference>
<evidence type="ECO:0000313" key="1">
    <source>
        <dbReference type="EMBL" id="CDH33766.1"/>
    </source>
</evidence>
<protein>
    <submittedName>
        <fullName evidence="1">Uncharacterized protein</fullName>
    </submittedName>
</protein>
<dbReference type="HOGENOM" id="CLU_130458_0_0_6"/>
<dbReference type="Proteomes" id="UP000028480">
    <property type="component" value="Unassembled WGS sequence"/>
</dbReference>
<comment type="caution">
    <text evidence="1">The sequence shown here is derived from an EMBL/GenBank/DDBJ whole genome shotgun (WGS) entry which is preliminary data.</text>
</comment>
<organism evidence="1">
    <name type="scientific">Xenorhabdus bovienii str. Intermedium</name>
    <dbReference type="NCBI Taxonomy" id="1379677"/>
    <lineage>
        <taxon>Bacteria</taxon>
        <taxon>Pseudomonadati</taxon>
        <taxon>Pseudomonadota</taxon>
        <taxon>Gammaproteobacteria</taxon>
        <taxon>Enterobacterales</taxon>
        <taxon>Morganellaceae</taxon>
        <taxon>Xenorhabdus</taxon>
    </lineage>
</organism>
<proteinExistence type="predicted"/>